<dbReference type="EMBL" id="FRAW01000001">
    <property type="protein sequence ID" value="SHK11508.1"/>
    <property type="molecule type" value="Genomic_DNA"/>
</dbReference>
<reference evidence="3" key="1">
    <citation type="submission" date="2016-11" db="EMBL/GenBank/DDBJ databases">
        <authorList>
            <person name="Varghese N."/>
            <person name="Submissions S."/>
        </authorList>
    </citation>
    <scope>NUCLEOTIDE SEQUENCE [LARGE SCALE GENOMIC DNA]</scope>
    <source>
        <strain evidence="3">UWOS</strain>
    </source>
</reference>
<protein>
    <recommendedName>
        <fullName evidence="4">Alpha/beta hydrolase family protein</fullName>
    </recommendedName>
</protein>
<feature type="chain" id="PRO_5012341762" description="Alpha/beta hydrolase family protein" evidence="1">
    <location>
        <begin position="17"/>
        <end position="239"/>
    </location>
</feature>
<evidence type="ECO:0000256" key="1">
    <source>
        <dbReference type="SAM" id="SignalP"/>
    </source>
</evidence>
<evidence type="ECO:0008006" key="4">
    <source>
        <dbReference type="Google" id="ProtNLM"/>
    </source>
</evidence>
<name>A0A1M6PU94_9BACT</name>
<feature type="signal peptide" evidence="1">
    <location>
        <begin position="1"/>
        <end position="16"/>
    </location>
</feature>
<dbReference type="SUPFAM" id="SSF53474">
    <property type="entry name" value="alpha/beta-Hydrolases"/>
    <property type="match status" value="1"/>
</dbReference>
<gene>
    <name evidence="2" type="ORF">SAMN05720469_101118</name>
</gene>
<keyword evidence="3" id="KW-1185">Reference proteome</keyword>
<evidence type="ECO:0000313" key="2">
    <source>
        <dbReference type="EMBL" id="SHK11508.1"/>
    </source>
</evidence>
<dbReference type="InterPro" id="IPR029058">
    <property type="entry name" value="AB_hydrolase_fold"/>
</dbReference>
<keyword evidence="1" id="KW-0732">Signal</keyword>
<sequence length="239" mass="26646">MKILVAVLLMLSFAFSETTVPKFSADSLVISAGDFSSPAAFWHQGNIKLPQIYVWFHGGMQSSKCAKGYEAGKALVPFLEKASGESAVVSVSACKENHWLTQQALLAVDYALDSMEARFHIQIDTVSLVGISDGGLGVVGYTLYGKRTVKSRLLISTNLAAVADAQNLLRDPKIREGSWTFMQGGLDRLYPPERILPWLERFCSGLGAKFCKIRFDERGGHDWSWWISFRRAWIQNFFP</sequence>
<dbReference type="AlphaFoldDB" id="A0A1M6PU94"/>
<proteinExistence type="predicted"/>
<dbReference type="Proteomes" id="UP000184275">
    <property type="component" value="Unassembled WGS sequence"/>
</dbReference>
<accession>A0A1M6PU94</accession>
<dbReference type="Gene3D" id="3.40.50.1820">
    <property type="entry name" value="alpha/beta hydrolase"/>
    <property type="match status" value="1"/>
</dbReference>
<evidence type="ECO:0000313" key="3">
    <source>
        <dbReference type="Proteomes" id="UP000184275"/>
    </source>
</evidence>
<organism evidence="2 3">
    <name type="scientific">Fibrobacter intestinalis</name>
    <dbReference type="NCBI Taxonomy" id="28122"/>
    <lineage>
        <taxon>Bacteria</taxon>
        <taxon>Pseudomonadati</taxon>
        <taxon>Fibrobacterota</taxon>
        <taxon>Fibrobacteria</taxon>
        <taxon>Fibrobacterales</taxon>
        <taxon>Fibrobacteraceae</taxon>
        <taxon>Fibrobacter</taxon>
    </lineage>
</organism>
<dbReference type="RefSeq" id="WP_073301744.1">
    <property type="nucleotide sequence ID" value="NZ_FRAW01000001.1"/>
</dbReference>